<dbReference type="EMBL" id="JBBPBM010000043">
    <property type="protein sequence ID" value="KAK8523364.1"/>
    <property type="molecule type" value="Genomic_DNA"/>
</dbReference>
<comment type="pathway">
    <text evidence="3">Protein modification; protein ubiquitination.</text>
</comment>
<evidence type="ECO:0000313" key="16">
    <source>
        <dbReference type="Proteomes" id="UP001472677"/>
    </source>
</evidence>
<feature type="domain" description="Lon N-terminal" evidence="13">
    <location>
        <begin position="82"/>
        <end position="419"/>
    </location>
</feature>
<keyword evidence="9" id="KW-0833">Ubl conjugation pathway</keyword>
<dbReference type="InterPro" id="IPR046336">
    <property type="entry name" value="Lon_prtase_N_sf"/>
</dbReference>
<accession>A0ABR2CV23</accession>
<dbReference type="InterPro" id="IPR004910">
    <property type="entry name" value="Yippee/Mis18/Cereblon"/>
</dbReference>
<feature type="region of interest" description="Disordered" evidence="12">
    <location>
        <begin position="26"/>
        <end position="47"/>
    </location>
</feature>
<keyword evidence="10" id="KW-0862">Zinc</keyword>
<dbReference type="PANTHER" id="PTHR14255">
    <property type="entry name" value="CEREBLON"/>
    <property type="match status" value="1"/>
</dbReference>
<evidence type="ECO:0000256" key="11">
    <source>
        <dbReference type="ARBA" id="ARBA00023242"/>
    </source>
</evidence>
<dbReference type="Proteomes" id="UP001472677">
    <property type="component" value="Unassembled WGS sequence"/>
</dbReference>
<comment type="subcellular location">
    <subcellularLocation>
        <location evidence="2">Cytoplasm</location>
    </subcellularLocation>
    <subcellularLocation>
        <location evidence="1">Nucleus</location>
    </subcellularLocation>
</comment>
<dbReference type="PROSITE" id="PS51787">
    <property type="entry name" value="LON_N"/>
    <property type="match status" value="1"/>
</dbReference>
<dbReference type="InterPro" id="IPR034750">
    <property type="entry name" value="CULT"/>
</dbReference>
<evidence type="ECO:0000256" key="9">
    <source>
        <dbReference type="ARBA" id="ARBA00022786"/>
    </source>
</evidence>
<evidence type="ECO:0000259" key="13">
    <source>
        <dbReference type="PROSITE" id="PS51787"/>
    </source>
</evidence>
<dbReference type="Pfam" id="PF03226">
    <property type="entry name" value="Yippee-Mis18"/>
    <property type="match status" value="1"/>
</dbReference>
<evidence type="ECO:0000256" key="3">
    <source>
        <dbReference type="ARBA" id="ARBA00004906"/>
    </source>
</evidence>
<dbReference type="Gene3D" id="2.30.130.40">
    <property type="entry name" value="LON domain-like"/>
    <property type="match status" value="1"/>
</dbReference>
<evidence type="ECO:0000259" key="14">
    <source>
        <dbReference type="PROSITE" id="PS51788"/>
    </source>
</evidence>
<gene>
    <name evidence="15" type="ORF">V6N12_047885</name>
</gene>
<evidence type="ECO:0000256" key="1">
    <source>
        <dbReference type="ARBA" id="ARBA00004123"/>
    </source>
</evidence>
<dbReference type="PANTHER" id="PTHR14255:SF4">
    <property type="entry name" value="PROTEIN CEREBLON"/>
    <property type="match status" value="1"/>
</dbReference>
<dbReference type="CDD" id="cd15777">
    <property type="entry name" value="CRBN_C_like"/>
    <property type="match status" value="1"/>
</dbReference>
<proteinExistence type="inferred from homology"/>
<sequence length="648" mass="72430">MDDEVERRQIQQILELDGEELQVEEVDSLLESSDDDPDATGDASTDDFTFNTQLTSLHSYLGEVNDTHHRSAFWEGGTIVNLPLYHIEGVVLFPEATLPLRVIEPNFVAVVNRAMTQVNAPYTMGVVRVYRDPLDGPIRLAKVGTTAEIRQYRPVEDGSINVVTRGQQRFRLRRCWIDAEGAPFGEVQIIEEDVPFRTPRDACAKLVPLSNLRSQHMPSLNALSHGERNDENDSDTNSEESFENELSQRERRIHQSAIGAGYESDRTDGSTSSGADSKLSESDSQSGSPCPHDVTSIDLSPSGHKKQFRNADIGIGTKSMVRKVAGPRSHLSSTVSRAFWPIWVYRMYDSFCLAQKAADMWKQVVGAPSMDGFVNKPDLLSFYIASKIPVSDPTRQELLEIDGISYRLRREIELLERLDCVRCKICKTVIARRSDMLVMSADGPLGAYVNSYGHVHEVMTFREAKGLALRSRPHEEYSWFPGYAWTIINCTTCETQMGWLFTATDEKLKPKSFWGGIMDLGSASTGLLTPLDPARKGSWIRGFMLSIGVTDTLTAELWDVREGLRLVKEPSSRQVIVEVDAILVVQLLNQPPDDDHRSCTLLKVCPSKVQKGYVRQVGHKNKGLNFIAAFISNIESILTTASIGREKE</sequence>
<protein>
    <recommendedName>
        <fullName evidence="6">Protein cereblon</fullName>
    </recommendedName>
</protein>
<keyword evidence="7" id="KW-0963">Cytoplasm</keyword>
<feature type="compositionally biased region" description="Acidic residues" evidence="12">
    <location>
        <begin position="26"/>
        <end position="39"/>
    </location>
</feature>
<evidence type="ECO:0000256" key="4">
    <source>
        <dbReference type="ARBA" id="ARBA00005293"/>
    </source>
</evidence>
<dbReference type="CDD" id="cd06222">
    <property type="entry name" value="RNase_H_like"/>
    <property type="match status" value="1"/>
</dbReference>
<feature type="compositionally biased region" description="Acidic residues" evidence="12">
    <location>
        <begin position="232"/>
        <end position="243"/>
    </location>
</feature>
<dbReference type="InterPro" id="IPR044730">
    <property type="entry name" value="RNase_H-like_dom_plant"/>
</dbReference>
<feature type="domain" description="CULT" evidence="14">
    <location>
        <begin position="418"/>
        <end position="525"/>
    </location>
</feature>
<dbReference type="SUPFAM" id="SSF88697">
    <property type="entry name" value="PUA domain-like"/>
    <property type="match status" value="1"/>
</dbReference>
<dbReference type="InterPro" id="IPR015947">
    <property type="entry name" value="PUA-like_sf"/>
</dbReference>
<dbReference type="Gene3D" id="2.170.150.20">
    <property type="entry name" value="Peptide methionine sulfoxide reductase"/>
    <property type="match status" value="1"/>
</dbReference>
<evidence type="ECO:0000256" key="6">
    <source>
        <dbReference type="ARBA" id="ARBA00014394"/>
    </source>
</evidence>
<evidence type="ECO:0000256" key="5">
    <source>
        <dbReference type="ARBA" id="ARBA00009142"/>
    </source>
</evidence>
<evidence type="ECO:0000313" key="15">
    <source>
        <dbReference type="EMBL" id="KAK8523364.1"/>
    </source>
</evidence>
<evidence type="ECO:0000256" key="12">
    <source>
        <dbReference type="SAM" id="MobiDB-lite"/>
    </source>
</evidence>
<dbReference type="InterPro" id="IPR003111">
    <property type="entry name" value="Lon_prtase_N"/>
</dbReference>
<evidence type="ECO:0000256" key="2">
    <source>
        <dbReference type="ARBA" id="ARBA00004496"/>
    </source>
</evidence>
<keyword evidence="16" id="KW-1185">Reference proteome</keyword>
<dbReference type="Gene3D" id="1.20.58.1480">
    <property type="match status" value="1"/>
</dbReference>
<keyword evidence="8" id="KW-0479">Metal-binding</keyword>
<comment type="similarity">
    <text evidence="5">Belongs to the 4-toluene sulfonate uptake permease (TSUP) (TC 2.A.102) family.</text>
</comment>
<dbReference type="SMART" id="SM00464">
    <property type="entry name" value="LON"/>
    <property type="match status" value="1"/>
</dbReference>
<comment type="caution">
    <text evidence="15">The sequence shown here is derived from an EMBL/GenBank/DDBJ whole genome shotgun (WGS) entry which is preliminary data.</text>
</comment>
<reference evidence="15 16" key="1">
    <citation type="journal article" date="2024" name="G3 (Bethesda)">
        <title>Genome assembly of Hibiscus sabdariffa L. provides insights into metabolisms of medicinal natural products.</title>
        <authorList>
            <person name="Kim T."/>
        </authorList>
    </citation>
    <scope>NUCLEOTIDE SEQUENCE [LARGE SCALE GENOMIC DNA]</scope>
    <source>
        <strain evidence="15">TK-2024</strain>
        <tissue evidence="15">Old leaves</tissue>
    </source>
</reference>
<feature type="region of interest" description="Disordered" evidence="12">
    <location>
        <begin position="222"/>
        <end position="307"/>
    </location>
</feature>
<dbReference type="Pfam" id="PF02190">
    <property type="entry name" value="LON_substr_bdg"/>
    <property type="match status" value="1"/>
</dbReference>
<organism evidence="15 16">
    <name type="scientific">Hibiscus sabdariffa</name>
    <name type="common">roselle</name>
    <dbReference type="NCBI Taxonomy" id="183260"/>
    <lineage>
        <taxon>Eukaryota</taxon>
        <taxon>Viridiplantae</taxon>
        <taxon>Streptophyta</taxon>
        <taxon>Embryophyta</taxon>
        <taxon>Tracheophyta</taxon>
        <taxon>Spermatophyta</taxon>
        <taxon>Magnoliopsida</taxon>
        <taxon>eudicotyledons</taxon>
        <taxon>Gunneridae</taxon>
        <taxon>Pentapetalae</taxon>
        <taxon>rosids</taxon>
        <taxon>malvids</taxon>
        <taxon>Malvales</taxon>
        <taxon>Malvaceae</taxon>
        <taxon>Malvoideae</taxon>
        <taxon>Hibiscus</taxon>
    </lineage>
</organism>
<evidence type="ECO:0000256" key="10">
    <source>
        <dbReference type="ARBA" id="ARBA00022833"/>
    </source>
</evidence>
<evidence type="ECO:0000256" key="8">
    <source>
        <dbReference type="ARBA" id="ARBA00022723"/>
    </source>
</evidence>
<evidence type="ECO:0000256" key="7">
    <source>
        <dbReference type="ARBA" id="ARBA00022490"/>
    </source>
</evidence>
<keyword evidence="11" id="KW-0539">Nucleus</keyword>
<name>A0ABR2CV23_9ROSI</name>
<comment type="similarity">
    <text evidence="4">Belongs to the CRBN family.</text>
</comment>
<dbReference type="PROSITE" id="PS51788">
    <property type="entry name" value="CULT"/>
    <property type="match status" value="1"/>
</dbReference>